<name>A0A937DL85_9BACT</name>
<dbReference type="CDD" id="cd00229">
    <property type="entry name" value="SGNH_hydrolase"/>
    <property type="match status" value="1"/>
</dbReference>
<dbReference type="Pfam" id="PF07691">
    <property type="entry name" value="PA14"/>
    <property type="match status" value="1"/>
</dbReference>
<dbReference type="PROSITE" id="PS51820">
    <property type="entry name" value="PA14"/>
    <property type="match status" value="1"/>
</dbReference>
<dbReference type="InterPro" id="IPR036116">
    <property type="entry name" value="FN3_sf"/>
</dbReference>
<evidence type="ECO:0000256" key="2">
    <source>
        <dbReference type="SAM" id="SignalP"/>
    </source>
</evidence>
<proteinExistence type="predicted"/>
<dbReference type="NCBIfam" id="TIGR04183">
    <property type="entry name" value="Por_Secre_tail"/>
    <property type="match status" value="1"/>
</dbReference>
<organism evidence="5 6">
    <name type="scientific">Marivirga atlantica</name>
    <dbReference type="NCBI Taxonomy" id="1548457"/>
    <lineage>
        <taxon>Bacteria</taxon>
        <taxon>Pseudomonadati</taxon>
        <taxon>Bacteroidota</taxon>
        <taxon>Cytophagia</taxon>
        <taxon>Cytophagales</taxon>
        <taxon>Marivirgaceae</taxon>
        <taxon>Marivirga</taxon>
    </lineage>
</organism>
<dbReference type="InterPro" id="IPR044023">
    <property type="entry name" value="Ig_7"/>
</dbReference>
<dbReference type="Pfam" id="PF19081">
    <property type="entry name" value="Ig_7"/>
    <property type="match status" value="1"/>
</dbReference>
<dbReference type="EMBL" id="JAERQG010000004">
    <property type="protein sequence ID" value="MBL0766834.1"/>
    <property type="molecule type" value="Genomic_DNA"/>
</dbReference>
<dbReference type="InterPro" id="IPR029058">
    <property type="entry name" value="AB_hydrolase_fold"/>
</dbReference>
<evidence type="ECO:0000259" key="4">
    <source>
        <dbReference type="PROSITE" id="PS51820"/>
    </source>
</evidence>
<dbReference type="PROSITE" id="PS50853">
    <property type="entry name" value="FN3"/>
    <property type="match status" value="3"/>
</dbReference>
<comment type="caution">
    <text evidence="5">The sequence shown here is derived from an EMBL/GenBank/DDBJ whole genome shotgun (WGS) entry which is preliminary data.</text>
</comment>
<keyword evidence="1" id="KW-0677">Repeat</keyword>
<dbReference type="InterPro" id="IPR013830">
    <property type="entry name" value="SGNH_hydro"/>
</dbReference>
<dbReference type="InterPro" id="IPR013783">
    <property type="entry name" value="Ig-like_fold"/>
</dbReference>
<dbReference type="RefSeq" id="WP_201923794.1">
    <property type="nucleotide sequence ID" value="NZ_JAERQG010000004.1"/>
</dbReference>
<feature type="signal peptide" evidence="2">
    <location>
        <begin position="1"/>
        <end position="21"/>
    </location>
</feature>
<feature type="domain" description="Fibronectin type-III" evidence="3">
    <location>
        <begin position="1160"/>
        <end position="1245"/>
    </location>
</feature>
<dbReference type="InterPro" id="IPR011658">
    <property type="entry name" value="PA14_dom"/>
</dbReference>
<dbReference type="InterPro" id="IPR036514">
    <property type="entry name" value="SGNH_hydro_sf"/>
</dbReference>
<evidence type="ECO:0000256" key="1">
    <source>
        <dbReference type="ARBA" id="ARBA00022737"/>
    </source>
</evidence>
<keyword evidence="2" id="KW-0732">Signal</keyword>
<feature type="domain" description="Fibronectin type-III" evidence="3">
    <location>
        <begin position="619"/>
        <end position="706"/>
    </location>
</feature>
<dbReference type="PANTHER" id="PTHR46708">
    <property type="entry name" value="TENASCIN"/>
    <property type="match status" value="1"/>
</dbReference>
<accession>A0A937DL85</accession>
<sequence length="2667" mass="291797">MMRVFSTVFCVFLLFAQSVSAQWVTNYRHGVKYNQNEGSNGPKLNTHQYELRDSTFSYRESTAGGPTWYYDRTGWNSDPYTQGHLMRTQTNPNQFKQNYRLLFPGGADSSRYDENYEGGYPLIVMMHGAGERGNCWNNNCYFSDKNWEAETNSPAIAGPSTSPDLLNNDHNLVHGGKPHLDAVNRAGSKFPNDPTLAYNAFPGFVLFPQNLNGWNGSEIRETIRIIHKIIETHNIDRNRVVVHGLSNGAQHVVTLVKNDPALFAGVLLMSPSASNTKVRDSYELAHIPFWVFQGGKDNNPSPSETNSLVRYFEEMGGSIELTYYDNLGHGTWNAAYGEDNFFPWIKSKDKSDIHVYFQDSTICASNGQGAKLGVSWGFQAYQWERDGEIINGADSSVYFADIPGVYRCRFSRFEANPTEADWNKWSKPVTIRESVVSKPIISALNTVHLPDINGVDSVSLQTELNSNLYYTWYKNGAIVGDTNFYNVKSAGVFTVATETLGGCPSADAESVNVTFNAPSTLSAPTNVTADLTTNNKIRLYWEDNSNEETAYEVYRSTSESGFYKFVALLPEDAISYLDNSVTSNDDYYYKLRAVAYDKVSPYTSALFVASGTDSEAPTTPSNLEVVEYSLTTANLSWNASTDNENIKEYIIYYGSDSIKTGSTNTSYTVSNLKEGRSFAFTVKAIDYAGNLSAASNQVNVVTIFEGLTYEHSTGAYNSLSEIDWSFVEYYGTVNNFGLSERTQDDYISFKFDGYVNITEAGDYRFRSRSDDGSRVFIGGFNPNDLDENLVNNNDGTHGCNVNQSYVTLSLAVGAYPITVIFFERGGGQCLSVEYSKDGGTWQTIPDEMLKSGTIVVNDPPVAPTNLQATSTGLSTIELDWDHTELIPDNTNIVVLGSSTAEGYGISPFDSTWVGRLDNWLGDNSSNYTLTNLAVGGFTTYHIRPDGSDNGSNAAVDTDHNITKALSLNPDYLIINLPSNNANLQIPADTTMAHYREIKALADQAGVKTFIVTPQPRDFGPSSPKRTVLMAELDSVREGFGDYVIDVFDSLADDSDMIEPSLAYGDGIHLNKDGHAYMFTEIRSKLLSYLTHFEIYRSNTSGSGFSLIGTTKDGSQAYTDLNLAPGVTYYYKLKAVNKNGTSVFSNELSATNSMDTQTPTVPSNLIVVNSTYTNSSFKWDASTDNDQVAYYEFAANDSVFGTSPDNTFYTTDFLPDSTYLVKVRAYDRSGNVSAYSSEVSVTSSQPTIYYSKSTGDLDVLATWGTNTDGTGTAPTNFALNGQIFRVANRSSTSMSNDWSVGGLISKVVVTEGETLSLNGNLNGKVQVENNGTIAVNGNLLPSFEESSDNSHIILNNFTQMPTGKFGSLTLSGTGTKTVGTNEVMVKGNLTIGNGITLKGSSNNGSCIIVKGDLDIQGTQGDVAQDNRIEIAFQGGKKHQLNTVGDLSLYRLTLNDEDTMEINSANPVNLIAGSQKGGGVRLGNNALLNVSNKALQLTGAAAFNAENNTGRIAINGGNMNFDISTASDSHLYFDADSNIVEKFEVNLTGAGDVVLEEELNLIAELNLTNGDLNANGRLVLRSDENGTAVIKELPTGAQINGNIQAERFMSATRAYRYTSAPVTGVTVADWQNYFPITGNFTGASTGPGLGTSASLYRFDESQGGWLAHPVSGTDNSAAIEPGVGYAPFIRDSNNDLIINNVGAPVQGEFSFNLTGGTGGGADDGWNLVANPYPATIQWDNTGWTSSGVSNIIAVAINGAGGSSSFLYYDRTDNTGTLPNGYIASGQGFWIQTLDQSPSLTITEQAKVASVDAPSANYYRSAEIPLVSHLKLSLKEISTGKIDQALVKFDNGGADDYNKREDGFKKPNTGINFYSLTDDSEQVAINTLSNEFCNKTVNLGMYNVQTGAYSIAFDNINEFNYARVELTDNLQNEVVTLTGTDAYSFSIDQNTPATFEDRFSLTFIRPDVNTTLSYEYENELCISDDAEILITNAQPGAVYSLFDEEGNSLELASTALSNKVGLHLPNSLLNEGVSQFSVKINYPGCDIIDASEPISVSISKPQTPEISKAVISGCEANVVRLQASGAHTNESYQWYDVWNDVILDHTSNTLELESLDDYMGMYEVRIISPLGCISDASVQLIIDSASFIPKALALQETVEYSSEICEGQTLDISLNNAQLGVEYSIINNNGNQISDWIYAETSELHLSITSSDIQTSDNFSLQARFPGCNIQFLESEINVSVNNLEKPTLSRVINETCDEKSVVLTAASNAASYNWYFEGFGNQLDQNTASISLNETEESGYYFVKAVSSIGCESDTYDSIFVSEKDLTFINVNRNLEVSYTQALCPSDLLNVEVKNPQTDFIYYLADETGIIYSSFVVASVESSINLQASNLQSVENSILKVMVKKDGCEALPLEQEVSFSIVDLLELNIEQTNYDACLGESLSIQIPELTNDGSVKWYDEDGNILADGKVFTFEIDEVDFDSRKLFVEAFNKLGCSNEEKVEILIETTALIKPELVFNDNILSVENDVEGEISWYFNDEFYSEAAEIELTEQGVYFAQLDFKGCLIQSDVFGFVITSNKVELNNENISIFPNPTNNFNFTIQAALENTSPIEVIVYDAFGRALYNAEFSNGDLKNGVDIDLSGNDQRPGIYVVTIRQDAQLATRKIIMK</sequence>
<dbReference type="SUPFAM" id="SSF53474">
    <property type="entry name" value="alpha/beta-Hydrolases"/>
    <property type="match status" value="1"/>
</dbReference>
<evidence type="ECO:0000313" key="5">
    <source>
        <dbReference type="EMBL" id="MBL0766834.1"/>
    </source>
</evidence>
<feature type="domain" description="Fibronectin type-III" evidence="3">
    <location>
        <begin position="523"/>
        <end position="615"/>
    </location>
</feature>
<dbReference type="PANTHER" id="PTHR46708:SF2">
    <property type="entry name" value="FIBRONECTIN TYPE-III DOMAIN-CONTAINING PROTEIN"/>
    <property type="match status" value="1"/>
</dbReference>
<dbReference type="InterPro" id="IPR037524">
    <property type="entry name" value="PA14/GLEYA"/>
</dbReference>
<evidence type="ECO:0000259" key="3">
    <source>
        <dbReference type="PROSITE" id="PS50853"/>
    </source>
</evidence>
<dbReference type="CDD" id="cd00063">
    <property type="entry name" value="FN3"/>
    <property type="match status" value="4"/>
</dbReference>
<protein>
    <submittedName>
        <fullName evidence="5">Fibronectin type III domain-containing protein</fullName>
    </submittedName>
</protein>
<evidence type="ECO:0000313" key="6">
    <source>
        <dbReference type="Proteomes" id="UP000642920"/>
    </source>
</evidence>
<dbReference type="Pfam" id="PF18962">
    <property type="entry name" value="Por_Secre_tail"/>
    <property type="match status" value="1"/>
</dbReference>
<dbReference type="SMART" id="SM00758">
    <property type="entry name" value="PA14"/>
    <property type="match status" value="1"/>
</dbReference>
<dbReference type="SMART" id="SM00060">
    <property type="entry name" value="FN3"/>
    <property type="match status" value="5"/>
</dbReference>
<dbReference type="InterPro" id="IPR003961">
    <property type="entry name" value="FN3_dom"/>
</dbReference>
<dbReference type="Gene3D" id="3.40.50.1820">
    <property type="entry name" value="alpha/beta hydrolase"/>
    <property type="match status" value="1"/>
</dbReference>
<dbReference type="InterPro" id="IPR050991">
    <property type="entry name" value="ECM_Regulatory_Proteins"/>
</dbReference>
<dbReference type="InterPro" id="IPR026444">
    <property type="entry name" value="Secre_tail"/>
</dbReference>
<dbReference type="Proteomes" id="UP000642920">
    <property type="component" value="Unassembled WGS sequence"/>
</dbReference>
<dbReference type="Gene3D" id="3.40.50.1110">
    <property type="entry name" value="SGNH hydrolase"/>
    <property type="match status" value="1"/>
</dbReference>
<dbReference type="Pfam" id="PF13472">
    <property type="entry name" value="Lipase_GDSL_2"/>
    <property type="match status" value="1"/>
</dbReference>
<dbReference type="Gene3D" id="2.60.40.10">
    <property type="entry name" value="Immunoglobulins"/>
    <property type="match status" value="4"/>
</dbReference>
<reference evidence="5" key="1">
    <citation type="submission" date="2021-01" db="EMBL/GenBank/DDBJ databases">
        <title>Marivirga sp. nov., isolated from intertidal surface sediments.</title>
        <authorList>
            <person name="Zhang M."/>
        </authorList>
    </citation>
    <scope>NUCLEOTIDE SEQUENCE</scope>
    <source>
        <strain evidence="5">SM1354</strain>
    </source>
</reference>
<keyword evidence="6" id="KW-1185">Reference proteome</keyword>
<dbReference type="SUPFAM" id="SSF49265">
    <property type="entry name" value="Fibronectin type III"/>
    <property type="match status" value="3"/>
</dbReference>
<feature type="domain" description="PA14" evidence="4">
    <location>
        <begin position="702"/>
        <end position="848"/>
    </location>
</feature>
<gene>
    <name evidence="5" type="ORF">JKP34_16315</name>
</gene>
<dbReference type="Pfam" id="PF00041">
    <property type="entry name" value="fn3"/>
    <property type="match status" value="1"/>
</dbReference>
<feature type="chain" id="PRO_5037303653" evidence="2">
    <location>
        <begin position="22"/>
        <end position="2667"/>
    </location>
</feature>
<dbReference type="GO" id="GO:0016788">
    <property type="term" value="F:hydrolase activity, acting on ester bonds"/>
    <property type="evidence" value="ECO:0007669"/>
    <property type="project" value="UniProtKB-ARBA"/>
</dbReference>
<dbReference type="SUPFAM" id="SSF52266">
    <property type="entry name" value="SGNH hydrolase"/>
    <property type="match status" value="1"/>
</dbReference>